<reference evidence="1" key="1">
    <citation type="submission" date="2019-01" db="EMBL/GenBank/DDBJ databases">
        <title>Draft genome sequences of three monokaryotic isolates of the white-rot basidiomycete fungus Dichomitus squalens.</title>
        <authorList>
            <consortium name="DOE Joint Genome Institute"/>
            <person name="Lopez S.C."/>
            <person name="Andreopoulos B."/>
            <person name="Pangilinan J."/>
            <person name="Lipzen A."/>
            <person name="Riley R."/>
            <person name="Ahrendt S."/>
            <person name="Ng V."/>
            <person name="Barry K."/>
            <person name="Daum C."/>
            <person name="Grigoriev I.V."/>
            <person name="Hilden K.S."/>
            <person name="Makela M.R."/>
            <person name="de Vries R.P."/>
        </authorList>
    </citation>
    <scope>NUCLEOTIDE SEQUENCE [LARGE SCALE GENOMIC DNA]</scope>
    <source>
        <strain evidence="1">OM18370.1</strain>
    </source>
</reference>
<name>A0A4Q9M728_9APHY</name>
<dbReference type="Proteomes" id="UP000292957">
    <property type="component" value="Unassembled WGS sequence"/>
</dbReference>
<dbReference type="AlphaFoldDB" id="A0A4Q9M728"/>
<evidence type="ECO:0000313" key="1">
    <source>
        <dbReference type="EMBL" id="TBU22844.1"/>
    </source>
</evidence>
<protein>
    <submittedName>
        <fullName evidence="1">Uncharacterized protein</fullName>
    </submittedName>
</protein>
<accession>A0A4Q9M728</accession>
<dbReference type="EMBL" id="ML143524">
    <property type="protein sequence ID" value="TBU22844.1"/>
    <property type="molecule type" value="Genomic_DNA"/>
</dbReference>
<gene>
    <name evidence="1" type="ORF">BD311DRAFT_782089</name>
</gene>
<sequence length="98" mass="11037">MLSQHRERQCQQLDDSHLHRFSTTYIRLSSTSLVKHRKATVPVVGLLAPSELSGLKFSTRCLVRMGRRSVRSGLNSANQSGEDCVASPRDMSKFLYTL</sequence>
<proteinExistence type="predicted"/>
<organism evidence="1">
    <name type="scientific">Dichomitus squalens</name>
    <dbReference type="NCBI Taxonomy" id="114155"/>
    <lineage>
        <taxon>Eukaryota</taxon>
        <taxon>Fungi</taxon>
        <taxon>Dikarya</taxon>
        <taxon>Basidiomycota</taxon>
        <taxon>Agaricomycotina</taxon>
        <taxon>Agaricomycetes</taxon>
        <taxon>Polyporales</taxon>
        <taxon>Polyporaceae</taxon>
        <taxon>Dichomitus</taxon>
    </lineage>
</organism>